<evidence type="ECO:0000256" key="1">
    <source>
        <dbReference type="SAM" id="MobiDB-lite"/>
    </source>
</evidence>
<keyword evidence="3" id="KW-1185">Reference proteome</keyword>
<feature type="compositionally biased region" description="Polar residues" evidence="1">
    <location>
        <begin position="22"/>
        <end position="43"/>
    </location>
</feature>
<dbReference type="EnsemblMetazoa" id="G12964.1">
    <property type="protein sequence ID" value="G12964.1:cds"/>
    <property type="gene ID" value="G12964"/>
</dbReference>
<evidence type="ECO:0000313" key="3">
    <source>
        <dbReference type="Proteomes" id="UP000005408"/>
    </source>
</evidence>
<dbReference type="AlphaFoldDB" id="A0A8W8I7H2"/>
<evidence type="ECO:0000313" key="2">
    <source>
        <dbReference type="EnsemblMetazoa" id="G12964.1:cds"/>
    </source>
</evidence>
<feature type="region of interest" description="Disordered" evidence="1">
    <location>
        <begin position="429"/>
        <end position="452"/>
    </location>
</feature>
<feature type="compositionally biased region" description="Polar residues" evidence="1">
    <location>
        <begin position="320"/>
        <end position="335"/>
    </location>
</feature>
<feature type="region of interest" description="Disordered" evidence="1">
    <location>
        <begin position="308"/>
        <end position="411"/>
    </location>
</feature>
<feature type="compositionally biased region" description="Polar residues" evidence="1">
    <location>
        <begin position="178"/>
        <end position="188"/>
    </location>
</feature>
<feature type="region of interest" description="Disordered" evidence="1">
    <location>
        <begin position="133"/>
        <end position="231"/>
    </location>
</feature>
<feature type="compositionally biased region" description="Basic and acidic residues" evidence="1">
    <location>
        <begin position="336"/>
        <end position="351"/>
    </location>
</feature>
<proteinExistence type="predicted"/>
<organism evidence="2 3">
    <name type="scientific">Magallana gigas</name>
    <name type="common">Pacific oyster</name>
    <name type="synonym">Crassostrea gigas</name>
    <dbReference type="NCBI Taxonomy" id="29159"/>
    <lineage>
        <taxon>Eukaryota</taxon>
        <taxon>Metazoa</taxon>
        <taxon>Spiralia</taxon>
        <taxon>Lophotrochozoa</taxon>
        <taxon>Mollusca</taxon>
        <taxon>Bivalvia</taxon>
        <taxon>Autobranchia</taxon>
        <taxon>Pteriomorphia</taxon>
        <taxon>Ostreida</taxon>
        <taxon>Ostreoidea</taxon>
        <taxon>Ostreidae</taxon>
        <taxon>Magallana</taxon>
    </lineage>
</organism>
<sequence>MEKEYRWKVQYKSSQQHEHCEQYSNKSQISTKANSSNIQPTQTDFTAATPVVIRKRKASGEMPFSASKKKAILKNLPNQATLANTPYTPASTMKKLDINELKKAGTLNTPSIAFSNKNKLAFSATPCQNKNARKRLGLFSPASSRKGRKLSSSSISVPNATKKRGIFRRFSGGKGDSQPASSDMSESIGQRLAGEDEDSNDGDRYSTSSAGLDAPSHQTSTNQTSPPLLPSSPFFHCGEPVRSCVSDSSVNCSGLGSELGADRSHSFNGSLNVSKRTKILRRGRPNSLKAGLLSGEPRKVQNLRRSFGLDKSEISGPIPFQSSKDLSASNETQASADDKSGETEKSVETEVPKIQTCDSTDSLLSGQRSPKVSPESKKKAMQRSLSTDSGKGSMFDESGVMDENSSQDTEQFLDGNLGMDIIEGILSAGAPSDAIDKKSESEIRKSLSSTNL</sequence>
<accession>A0A8W8I7H2</accession>
<name>A0A8W8I7H2_MAGGI</name>
<feature type="compositionally biased region" description="Polar residues" evidence="1">
    <location>
        <begin position="356"/>
        <end position="370"/>
    </location>
</feature>
<protein>
    <submittedName>
        <fullName evidence="2">Uncharacterized protein</fullName>
    </submittedName>
</protein>
<dbReference type="Proteomes" id="UP000005408">
    <property type="component" value="Unassembled WGS sequence"/>
</dbReference>
<reference evidence="2" key="1">
    <citation type="submission" date="2022-08" db="UniProtKB">
        <authorList>
            <consortium name="EnsemblMetazoa"/>
        </authorList>
    </citation>
    <scope>IDENTIFICATION</scope>
    <source>
        <strain evidence="2">05x7-T-G4-1.051#20</strain>
    </source>
</reference>
<feature type="region of interest" description="Disordered" evidence="1">
    <location>
        <begin position="16"/>
        <end position="43"/>
    </location>
</feature>
<feature type="compositionally biased region" description="Basic and acidic residues" evidence="1">
    <location>
        <begin position="434"/>
        <end position="445"/>
    </location>
</feature>
<feature type="compositionally biased region" description="Polar residues" evidence="1">
    <location>
        <begin position="205"/>
        <end position="224"/>
    </location>
</feature>